<evidence type="ECO:0000313" key="1">
    <source>
        <dbReference type="EMBL" id="QHS93141.1"/>
    </source>
</evidence>
<organism evidence="1">
    <name type="scientific">viral metagenome</name>
    <dbReference type="NCBI Taxonomy" id="1070528"/>
    <lineage>
        <taxon>unclassified sequences</taxon>
        <taxon>metagenomes</taxon>
        <taxon>organismal metagenomes</taxon>
    </lineage>
</organism>
<name>A0A6C0BN11_9ZZZZ</name>
<accession>A0A6C0BN11</accession>
<dbReference type="AlphaFoldDB" id="A0A6C0BN11"/>
<protein>
    <submittedName>
        <fullName evidence="1">Uncharacterized protein</fullName>
    </submittedName>
</protein>
<proteinExistence type="predicted"/>
<dbReference type="EMBL" id="MN739197">
    <property type="protein sequence ID" value="QHS93141.1"/>
    <property type="molecule type" value="Genomic_DNA"/>
</dbReference>
<sequence>MKQSACNPPNPRINALTIIDVDTIRGTISESAHLLQ</sequence>
<reference evidence="1" key="1">
    <citation type="journal article" date="2020" name="Nature">
        <title>Giant virus diversity and host interactions through global metagenomics.</title>
        <authorList>
            <person name="Schulz F."/>
            <person name="Roux S."/>
            <person name="Paez-Espino D."/>
            <person name="Jungbluth S."/>
            <person name="Walsh D.A."/>
            <person name="Denef V.J."/>
            <person name="McMahon K.D."/>
            <person name="Konstantinidis K.T."/>
            <person name="Eloe-Fadrosh E.A."/>
            <person name="Kyrpides N.C."/>
            <person name="Woyke T."/>
        </authorList>
    </citation>
    <scope>NUCLEOTIDE SEQUENCE</scope>
    <source>
        <strain evidence="1">GVMAG-M-3300017651-5</strain>
    </source>
</reference>